<keyword evidence="3" id="KW-1185">Reference proteome</keyword>
<dbReference type="EMBL" id="JABCKI010002723">
    <property type="protein sequence ID" value="KAG5644822.1"/>
    <property type="molecule type" value="Genomic_DNA"/>
</dbReference>
<dbReference type="Proteomes" id="UP000717328">
    <property type="component" value="Unassembled WGS sequence"/>
</dbReference>
<feature type="compositionally biased region" description="Acidic residues" evidence="1">
    <location>
        <begin position="44"/>
        <end position="54"/>
    </location>
</feature>
<protein>
    <submittedName>
        <fullName evidence="2">Uncharacterized protein</fullName>
    </submittedName>
</protein>
<organism evidence="2 3">
    <name type="scientific">Sphagnurus paluster</name>
    <dbReference type="NCBI Taxonomy" id="117069"/>
    <lineage>
        <taxon>Eukaryota</taxon>
        <taxon>Fungi</taxon>
        <taxon>Dikarya</taxon>
        <taxon>Basidiomycota</taxon>
        <taxon>Agaricomycotina</taxon>
        <taxon>Agaricomycetes</taxon>
        <taxon>Agaricomycetidae</taxon>
        <taxon>Agaricales</taxon>
        <taxon>Tricholomatineae</taxon>
        <taxon>Lyophyllaceae</taxon>
        <taxon>Sphagnurus</taxon>
    </lineage>
</organism>
<feature type="region of interest" description="Disordered" evidence="1">
    <location>
        <begin position="1"/>
        <end position="107"/>
    </location>
</feature>
<proteinExistence type="predicted"/>
<evidence type="ECO:0000256" key="1">
    <source>
        <dbReference type="SAM" id="MobiDB-lite"/>
    </source>
</evidence>
<reference evidence="2" key="1">
    <citation type="submission" date="2021-02" db="EMBL/GenBank/DDBJ databases">
        <authorList>
            <person name="Nieuwenhuis M."/>
            <person name="Van De Peppel L.J.J."/>
        </authorList>
    </citation>
    <scope>NUCLEOTIDE SEQUENCE</scope>
    <source>
        <strain evidence="2">D49</strain>
    </source>
</reference>
<comment type="caution">
    <text evidence="2">The sequence shown here is derived from an EMBL/GenBank/DDBJ whole genome shotgun (WGS) entry which is preliminary data.</text>
</comment>
<gene>
    <name evidence="2" type="ORF">H0H81_009352</name>
</gene>
<name>A0A9P7G6B5_9AGAR</name>
<reference evidence="2" key="2">
    <citation type="submission" date="2021-10" db="EMBL/GenBank/DDBJ databases">
        <title>Phylogenomics reveals ancestral predisposition of the termite-cultivated fungus Termitomyces towards a domesticated lifestyle.</title>
        <authorList>
            <person name="Auxier B."/>
            <person name="Grum-Grzhimaylo A."/>
            <person name="Cardenas M.E."/>
            <person name="Lodge J.D."/>
            <person name="Laessoe T."/>
            <person name="Pedersen O."/>
            <person name="Smith M.E."/>
            <person name="Kuyper T.W."/>
            <person name="Franco-Molano E.A."/>
            <person name="Baroni T.J."/>
            <person name="Aanen D.K."/>
        </authorList>
    </citation>
    <scope>NUCLEOTIDE SEQUENCE</scope>
    <source>
        <strain evidence="2">D49</strain>
    </source>
</reference>
<feature type="compositionally biased region" description="Basic residues" evidence="1">
    <location>
        <begin position="59"/>
        <end position="68"/>
    </location>
</feature>
<sequence>MVDEEPEAQESRGPKPAAQDEDEDDDEAETTSSPNKRGEKRTLEDDDADEDEEEPAGRPKPRRKRSKKSVPVIEESDAGAEVPAPAAPREPKPRKPKAKGSRQERWAAMSATDRADLAAMVESHIAGEFDGAALDLAEVDDLGIPNLSRAALAHWNYAKSTIAPAPVRALAFHLVLFTDLISLVRPVHKGGEAVFGAHRPRLLFPVPQVQGQMFAGPGEAEGEAEGQRQGQGEGEG</sequence>
<feature type="compositionally biased region" description="Acidic residues" evidence="1">
    <location>
        <begin position="19"/>
        <end position="29"/>
    </location>
</feature>
<evidence type="ECO:0000313" key="2">
    <source>
        <dbReference type="EMBL" id="KAG5644822.1"/>
    </source>
</evidence>
<accession>A0A9P7G6B5</accession>
<dbReference type="AlphaFoldDB" id="A0A9P7G6B5"/>
<evidence type="ECO:0000313" key="3">
    <source>
        <dbReference type="Proteomes" id="UP000717328"/>
    </source>
</evidence>
<feature type="region of interest" description="Disordered" evidence="1">
    <location>
        <begin position="214"/>
        <end position="236"/>
    </location>
</feature>